<protein>
    <submittedName>
        <fullName evidence="2">Uncharacterized protein</fullName>
    </submittedName>
</protein>
<reference evidence="2 3" key="1">
    <citation type="submission" date="2017-09" db="EMBL/GenBank/DDBJ databases">
        <authorList>
            <person name="Varghese N."/>
            <person name="Submissions S."/>
        </authorList>
    </citation>
    <scope>NUCLEOTIDE SEQUENCE [LARGE SCALE GENOMIC DNA]</scope>
    <source>
        <strain evidence="2 3">OK806</strain>
    </source>
</reference>
<keyword evidence="3" id="KW-1185">Reference proteome</keyword>
<organism evidence="2 3">
    <name type="scientific">Caballeronia arationis</name>
    <dbReference type="NCBI Taxonomy" id="1777142"/>
    <lineage>
        <taxon>Bacteria</taxon>
        <taxon>Pseudomonadati</taxon>
        <taxon>Pseudomonadota</taxon>
        <taxon>Betaproteobacteria</taxon>
        <taxon>Burkholderiales</taxon>
        <taxon>Burkholderiaceae</taxon>
        <taxon>Caballeronia</taxon>
    </lineage>
</organism>
<evidence type="ECO:0000313" key="3">
    <source>
        <dbReference type="Proteomes" id="UP000219522"/>
    </source>
</evidence>
<dbReference type="Proteomes" id="UP000219522">
    <property type="component" value="Unassembled WGS sequence"/>
</dbReference>
<gene>
    <name evidence="2" type="ORF">SAMN05446927_3207</name>
</gene>
<dbReference type="RefSeq" id="WP_167306291.1">
    <property type="nucleotide sequence ID" value="NZ_FCOG02000121.1"/>
</dbReference>
<dbReference type="AlphaFoldDB" id="A0A7Z7I7D2"/>
<feature type="region of interest" description="Disordered" evidence="1">
    <location>
        <begin position="1"/>
        <end position="23"/>
    </location>
</feature>
<sequence>MNTNAYPYKRSWTGGSRPSQSRPARVTCVGRLKQAGVAFNYTLGIDVPLNENIEP</sequence>
<evidence type="ECO:0000313" key="2">
    <source>
        <dbReference type="EMBL" id="SOE67037.1"/>
    </source>
</evidence>
<comment type="caution">
    <text evidence="2">The sequence shown here is derived from an EMBL/GenBank/DDBJ whole genome shotgun (WGS) entry which is preliminary data.</text>
</comment>
<proteinExistence type="predicted"/>
<name>A0A7Z7I7D2_9BURK</name>
<dbReference type="EMBL" id="OCSU01000001">
    <property type="protein sequence ID" value="SOE67037.1"/>
    <property type="molecule type" value="Genomic_DNA"/>
</dbReference>
<accession>A0A7Z7I7D2</accession>
<evidence type="ECO:0000256" key="1">
    <source>
        <dbReference type="SAM" id="MobiDB-lite"/>
    </source>
</evidence>
<feature type="compositionally biased region" description="Polar residues" evidence="1">
    <location>
        <begin position="13"/>
        <end position="22"/>
    </location>
</feature>